<feature type="region of interest" description="Disordered" evidence="4">
    <location>
        <begin position="474"/>
        <end position="505"/>
    </location>
</feature>
<dbReference type="InterPro" id="IPR006047">
    <property type="entry name" value="GH13_cat_dom"/>
</dbReference>
<dbReference type="Pfam" id="PF00128">
    <property type="entry name" value="Alpha-amylase"/>
    <property type="match status" value="1"/>
</dbReference>
<sequence>MPASGAVSQPRVLPGSAYPLGATWDGKGANFALFSAHAEKVELCIFDRRGQREVERIVLPEYTHEVWHGYLPDARPGMLYGYRVHGPYAPQEGHRFNPNKLLLDPYAKAIRGRLRWSDAHFGYRVGSSRGDLSFDRRDNASGMPKCVVVDPAFTWNSEVAPRRPWSETIIYEMHPRGFTMQREDLPDKLRGTFAGLSEPAIVGYLADLGITAVELLPVQAFVEDRHLVQQGLTNYWGYNTISFFAPHPAYLASGEVGEFKTLVRRLHDAGIEIILDVVYNHTAEGNELGPTLSFRGIDNKSYYRLNPDEPRLYADTTGCGNMLNVHHPRVLQLITDSLRYWVQEMGVDGFRFDLAPTLAREYNDFDSHANFLDAVRQDPVLSRVKLIAEPWDVGHDGHQLGHFPPGWSEWNDRYRDTVRRFWRGEEGVIGELATRLTGSADIFDHRGRRPWASINFVTAHDGFTLNDLVSYEEKHNEANGEDNEDGHDDNLSWNCGVEGASDDPDVRRLRRQQQRNFLATLMLSQGVPMLLAGDEFGNGQSGNNNAYCQDNAIGWLNWPEADEQLTGFVRRLTALRRRHPALRRRQFFTGDITRGGRLKDVTWLTPEGREPTEADWDFPEARCLGFVLAGEAGDYFLTPAGSQEPDTPFLVLMNAHRKAIDFTLVAAPDDGQWRRLLDTSLDPPETEENFEAFTAYPLKPYSIALFVAEAVG</sequence>
<dbReference type="Pfam" id="PF02922">
    <property type="entry name" value="CBM_48"/>
    <property type="match status" value="1"/>
</dbReference>
<keyword evidence="2" id="KW-0378">Hydrolase</keyword>
<dbReference type="SUPFAM" id="SSF51011">
    <property type="entry name" value="Glycosyl hydrolase domain"/>
    <property type="match status" value="1"/>
</dbReference>
<reference evidence="6 7" key="1">
    <citation type="submission" date="2018-07" db="EMBL/GenBank/DDBJ databases">
        <title>Venubactetium sediminum gen. nov., sp. nov., isolated from a marine solar saltern.</title>
        <authorList>
            <person name="Wang S."/>
        </authorList>
    </citation>
    <scope>NUCLEOTIDE SEQUENCE [LARGE SCALE GENOMIC DNA]</scope>
    <source>
        <strain evidence="6 7">WD2A32</strain>
    </source>
</reference>
<dbReference type="CDD" id="cd11326">
    <property type="entry name" value="AmyAc_Glg_debranch"/>
    <property type="match status" value="1"/>
</dbReference>
<dbReference type="InterPro" id="IPR014756">
    <property type="entry name" value="Ig_E-set"/>
</dbReference>
<dbReference type="AlphaFoldDB" id="A0A369TH54"/>
<dbReference type="Gene3D" id="3.20.20.80">
    <property type="entry name" value="Glycosidases"/>
    <property type="match status" value="1"/>
</dbReference>
<dbReference type="InterPro" id="IPR013780">
    <property type="entry name" value="Glyco_hydro_b"/>
</dbReference>
<evidence type="ECO:0000256" key="2">
    <source>
        <dbReference type="ARBA" id="ARBA00022801"/>
    </source>
</evidence>
<dbReference type="SUPFAM" id="SSF51445">
    <property type="entry name" value="(Trans)glycosidases"/>
    <property type="match status" value="1"/>
</dbReference>
<accession>A0A369TH54</accession>
<evidence type="ECO:0000256" key="3">
    <source>
        <dbReference type="ARBA" id="ARBA00023295"/>
    </source>
</evidence>
<evidence type="ECO:0000256" key="4">
    <source>
        <dbReference type="SAM" id="MobiDB-lite"/>
    </source>
</evidence>
<gene>
    <name evidence="6" type="primary">glgX</name>
    <name evidence="6" type="ORF">DRB17_01125</name>
</gene>
<feature type="domain" description="Glycosyl hydrolase family 13 catalytic" evidence="5">
    <location>
        <begin position="172"/>
        <end position="576"/>
    </location>
</feature>
<dbReference type="InterPro" id="IPR004193">
    <property type="entry name" value="Glyco_hydro_13_N"/>
</dbReference>
<name>A0A369TH54_9PROT</name>
<dbReference type="GO" id="GO:0005980">
    <property type="term" value="P:glycogen catabolic process"/>
    <property type="evidence" value="ECO:0007669"/>
    <property type="project" value="InterPro"/>
</dbReference>
<dbReference type="SUPFAM" id="SSF81296">
    <property type="entry name" value="E set domains"/>
    <property type="match status" value="1"/>
</dbReference>
<dbReference type="InterPro" id="IPR013783">
    <property type="entry name" value="Ig-like_fold"/>
</dbReference>
<evidence type="ECO:0000313" key="7">
    <source>
        <dbReference type="Proteomes" id="UP000253941"/>
    </source>
</evidence>
<dbReference type="SMART" id="SM00642">
    <property type="entry name" value="Aamy"/>
    <property type="match status" value="1"/>
</dbReference>
<keyword evidence="7" id="KW-1185">Reference proteome</keyword>
<dbReference type="InterPro" id="IPR011837">
    <property type="entry name" value="Glycogen_debranch_GlgX"/>
</dbReference>
<protein>
    <submittedName>
        <fullName evidence="6">Glycogen debranching enzyme GlgX</fullName>
    </submittedName>
</protein>
<dbReference type="Gene3D" id="2.60.40.1180">
    <property type="entry name" value="Golgi alpha-mannosidase II"/>
    <property type="match status" value="1"/>
</dbReference>
<dbReference type="Proteomes" id="UP000253941">
    <property type="component" value="Unassembled WGS sequence"/>
</dbReference>
<evidence type="ECO:0000313" key="6">
    <source>
        <dbReference type="EMBL" id="RDD63954.1"/>
    </source>
</evidence>
<dbReference type="CDD" id="cd02856">
    <property type="entry name" value="E_set_GDE_Isoamylase_N"/>
    <property type="match status" value="1"/>
</dbReference>
<keyword evidence="3" id="KW-0326">Glycosidase</keyword>
<dbReference type="NCBIfam" id="TIGR02100">
    <property type="entry name" value="glgX_debranch"/>
    <property type="match status" value="1"/>
</dbReference>
<dbReference type="EMBL" id="QPMH01000001">
    <property type="protein sequence ID" value="RDD63954.1"/>
    <property type="molecule type" value="Genomic_DNA"/>
</dbReference>
<dbReference type="GO" id="GO:0004135">
    <property type="term" value="F:amylo-alpha-1,6-glucosidase activity"/>
    <property type="evidence" value="ECO:0007669"/>
    <property type="project" value="InterPro"/>
</dbReference>
<dbReference type="InterPro" id="IPR017853">
    <property type="entry name" value="GH"/>
</dbReference>
<dbReference type="PANTHER" id="PTHR43002">
    <property type="entry name" value="GLYCOGEN DEBRANCHING ENZYME"/>
    <property type="match status" value="1"/>
</dbReference>
<proteinExistence type="inferred from homology"/>
<dbReference type="InterPro" id="IPR044505">
    <property type="entry name" value="GlgX_Isoamylase_N_E_set"/>
</dbReference>
<evidence type="ECO:0000256" key="1">
    <source>
        <dbReference type="ARBA" id="ARBA00008061"/>
    </source>
</evidence>
<dbReference type="Gene3D" id="2.60.40.10">
    <property type="entry name" value="Immunoglobulins"/>
    <property type="match status" value="1"/>
</dbReference>
<evidence type="ECO:0000259" key="5">
    <source>
        <dbReference type="SMART" id="SM00642"/>
    </source>
</evidence>
<organism evidence="6 7">
    <name type="scientific">Ferruginivarius sediminum</name>
    <dbReference type="NCBI Taxonomy" id="2661937"/>
    <lineage>
        <taxon>Bacteria</taxon>
        <taxon>Pseudomonadati</taxon>
        <taxon>Pseudomonadota</taxon>
        <taxon>Alphaproteobacteria</taxon>
        <taxon>Rhodospirillales</taxon>
        <taxon>Rhodospirillaceae</taxon>
        <taxon>Ferruginivarius</taxon>
    </lineage>
</organism>
<comment type="caution">
    <text evidence="6">The sequence shown here is derived from an EMBL/GenBank/DDBJ whole genome shotgun (WGS) entry which is preliminary data.</text>
</comment>
<comment type="similarity">
    <text evidence="1">Belongs to the glycosyl hydrolase 13 family.</text>
</comment>